<dbReference type="Gene3D" id="1.25.40.10">
    <property type="entry name" value="Tetratricopeptide repeat domain"/>
    <property type="match status" value="1"/>
</dbReference>
<dbReference type="EMBL" id="JAVXZY010000001">
    <property type="protein sequence ID" value="MDT8998521.1"/>
    <property type="molecule type" value="Genomic_DNA"/>
</dbReference>
<dbReference type="PROSITE" id="PS50005">
    <property type="entry name" value="TPR"/>
    <property type="match status" value="3"/>
</dbReference>
<evidence type="ECO:0000256" key="1">
    <source>
        <dbReference type="ARBA" id="ARBA00022737"/>
    </source>
</evidence>
<evidence type="ECO:0000256" key="3">
    <source>
        <dbReference type="PROSITE-ProRule" id="PRU00339"/>
    </source>
</evidence>
<keyword evidence="6" id="KW-1185">Reference proteome</keyword>
<feature type="repeat" description="TPR" evidence="3">
    <location>
        <begin position="91"/>
        <end position="124"/>
    </location>
</feature>
<reference evidence="5" key="1">
    <citation type="submission" date="2023-09" db="EMBL/GenBank/DDBJ databases">
        <title>Paucibacter sp. APW11 Genome sequencing and assembly.</title>
        <authorList>
            <person name="Kim I."/>
        </authorList>
    </citation>
    <scope>NUCLEOTIDE SEQUENCE</scope>
    <source>
        <strain evidence="5">APW11</strain>
    </source>
</reference>
<feature type="compositionally biased region" description="Basic and acidic residues" evidence="4">
    <location>
        <begin position="46"/>
        <end position="55"/>
    </location>
</feature>
<dbReference type="SMART" id="SM00028">
    <property type="entry name" value="TPR"/>
    <property type="match status" value="4"/>
</dbReference>
<feature type="region of interest" description="Disordered" evidence="4">
    <location>
        <begin position="254"/>
        <end position="276"/>
    </location>
</feature>
<dbReference type="Pfam" id="PF13181">
    <property type="entry name" value="TPR_8"/>
    <property type="match status" value="1"/>
</dbReference>
<comment type="caution">
    <text evidence="5">The sequence shown here is derived from an EMBL/GenBank/DDBJ whole genome shotgun (WGS) entry which is preliminary data.</text>
</comment>
<evidence type="ECO:0000313" key="6">
    <source>
        <dbReference type="Proteomes" id="UP001246372"/>
    </source>
</evidence>
<name>A0ABU3P7G1_9BURK</name>
<dbReference type="PROSITE" id="PS51257">
    <property type="entry name" value="PROKAR_LIPOPROTEIN"/>
    <property type="match status" value="1"/>
</dbReference>
<dbReference type="Pfam" id="PF14559">
    <property type="entry name" value="TPR_19"/>
    <property type="match status" value="1"/>
</dbReference>
<keyword evidence="1" id="KW-0677">Repeat</keyword>
<evidence type="ECO:0000256" key="4">
    <source>
        <dbReference type="SAM" id="MobiDB-lite"/>
    </source>
</evidence>
<evidence type="ECO:0000256" key="2">
    <source>
        <dbReference type="ARBA" id="ARBA00022803"/>
    </source>
</evidence>
<gene>
    <name evidence="5" type="primary">pilW</name>
    <name evidence="5" type="ORF">RQP53_04440</name>
</gene>
<protein>
    <submittedName>
        <fullName evidence="5">Type IV pilus biogenesis/stability protein PilW</fullName>
    </submittedName>
</protein>
<sequence length="276" mass="30356">MNDAKQVLKSLSLARLGAAAGLLLLAMLGAGCASGPSSSASNSPRTESDQTDADRRASVRLELAAGYFSRGQYSTALDEIKQALIAKPDLREAINLRSLVYAAMGENEMAEEGFKRALSLNGHDGDTAHNYGWFLCQQSRYAQARTQFDIALAQPQYRSPGRTYLAKGVCDARAGDLEQAERNLTRAFELDPANPSISLNLGEVLLRQGQLERARFYARRVNAQAEQSNAQSLWLELRVERRLGNTVSVEELSQQLRKRHPQSPETQALNNGRFDG</sequence>
<dbReference type="PANTHER" id="PTHR44858:SF1">
    <property type="entry name" value="UDP-N-ACETYLGLUCOSAMINE--PEPTIDE N-ACETYLGLUCOSAMINYLTRANSFERASE SPINDLY-RELATED"/>
    <property type="match status" value="1"/>
</dbReference>
<proteinExistence type="predicted"/>
<dbReference type="RefSeq" id="WP_315648883.1">
    <property type="nucleotide sequence ID" value="NZ_JAVXZY010000001.1"/>
</dbReference>
<dbReference type="SUPFAM" id="SSF48452">
    <property type="entry name" value="TPR-like"/>
    <property type="match status" value="1"/>
</dbReference>
<feature type="repeat" description="TPR" evidence="3">
    <location>
        <begin position="161"/>
        <end position="194"/>
    </location>
</feature>
<dbReference type="InterPro" id="IPR011990">
    <property type="entry name" value="TPR-like_helical_dom_sf"/>
</dbReference>
<feature type="repeat" description="TPR" evidence="3">
    <location>
        <begin position="57"/>
        <end position="90"/>
    </location>
</feature>
<dbReference type="InterPro" id="IPR050498">
    <property type="entry name" value="Ycf3"/>
</dbReference>
<evidence type="ECO:0000313" key="5">
    <source>
        <dbReference type="EMBL" id="MDT8998521.1"/>
    </source>
</evidence>
<organism evidence="5 6">
    <name type="scientific">Roseateles aquae</name>
    <dbReference type="NCBI Taxonomy" id="3077235"/>
    <lineage>
        <taxon>Bacteria</taxon>
        <taxon>Pseudomonadati</taxon>
        <taxon>Pseudomonadota</taxon>
        <taxon>Betaproteobacteria</taxon>
        <taxon>Burkholderiales</taxon>
        <taxon>Sphaerotilaceae</taxon>
        <taxon>Roseateles</taxon>
    </lineage>
</organism>
<accession>A0ABU3P7G1</accession>
<dbReference type="NCBIfam" id="TIGR02521">
    <property type="entry name" value="type_IV_pilW"/>
    <property type="match status" value="1"/>
</dbReference>
<dbReference type="PANTHER" id="PTHR44858">
    <property type="entry name" value="TETRATRICOPEPTIDE REPEAT PROTEIN 6"/>
    <property type="match status" value="1"/>
</dbReference>
<dbReference type="Proteomes" id="UP001246372">
    <property type="component" value="Unassembled WGS sequence"/>
</dbReference>
<dbReference type="InterPro" id="IPR013360">
    <property type="entry name" value="Pilus_4_PilW"/>
</dbReference>
<dbReference type="InterPro" id="IPR019734">
    <property type="entry name" value="TPR_rpt"/>
</dbReference>
<feature type="region of interest" description="Disordered" evidence="4">
    <location>
        <begin position="35"/>
        <end position="55"/>
    </location>
</feature>
<keyword evidence="2 3" id="KW-0802">TPR repeat</keyword>